<proteinExistence type="predicted"/>
<accession>A0A919MFE1</accession>
<comment type="caution">
    <text evidence="2">The sequence shown here is derived from an EMBL/GenBank/DDBJ whole genome shotgun (WGS) entry which is preliminary data.</text>
</comment>
<dbReference type="AlphaFoldDB" id="A0A919MFE1"/>
<name>A0A919MFE1_9ACTN</name>
<reference evidence="2" key="1">
    <citation type="submission" date="2021-01" db="EMBL/GenBank/DDBJ databases">
        <title>Whole genome shotgun sequence of Actinoplanes nipponensis NBRC 14063.</title>
        <authorList>
            <person name="Komaki H."/>
            <person name="Tamura T."/>
        </authorList>
    </citation>
    <scope>NUCLEOTIDE SEQUENCE</scope>
    <source>
        <strain evidence="2">NBRC 14063</strain>
    </source>
</reference>
<gene>
    <name evidence="2" type="ORF">Ani05nite_09680</name>
</gene>
<dbReference type="EMBL" id="BOMQ01000011">
    <property type="protein sequence ID" value="GIE47434.1"/>
    <property type="molecule type" value="Genomic_DNA"/>
</dbReference>
<sequence length="75" mass="7853">MSSRWAVAARSTRSGEPRPGAGETSSNAIADQAGTMNHFVLMDGRTIWFAPDDGCCRPVAGCVLSYRGGGSPPPR</sequence>
<dbReference type="Proteomes" id="UP000647172">
    <property type="component" value="Unassembled WGS sequence"/>
</dbReference>
<feature type="region of interest" description="Disordered" evidence="1">
    <location>
        <begin position="1"/>
        <end position="29"/>
    </location>
</feature>
<evidence type="ECO:0000256" key="1">
    <source>
        <dbReference type="SAM" id="MobiDB-lite"/>
    </source>
</evidence>
<organism evidence="2 3">
    <name type="scientific">Actinoplanes nipponensis</name>
    <dbReference type="NCBI Taxonomy" id="135950"/>
    <lineage>
        <taxon>Bacteria</taxon>
        <taxon>Bacillati</taxon>
        <taxon>Actinomycetota</taxon>
        <taxon>Actinomycetes</taxon>
        <taxon>Micromonosporales</taxon>
        <taxon>Micromonosporaceae</taxon>
        <taxon>Actinoplanes</taxon>
    </lineage>
</organism>
<evidence type="ECO:0000313" key="3">
    <source>
        <dbReference type="Proteomes" id="UP000647172"/>
    </source>
</evidence>
<protein>
    <submittedName>
        <fullName evidence="2">Uncharacterized protein</fullName>
    </submittedName>
</protein>
<keyword evidence="3" id="KW-1185">Reference proteome</keyword>
<evidence type="ECO:0000313" key="2">
    <source>
        <dbReference type="EMBL" id="GIE47434.1"/>
    </source>
</evidence>